<sequence>MTQLFTILILIIMLAGCATFDIETPDEHSNGAFQPATFKSSNAAENEFINSVQLQDYVRETVAEMALNMKNVAPDASVAVTSFVLLDSGYQSSSLLGQQLSEAFMAELHRFGINTLDYKVSDYIRVTPQGDFILTRDYLELDEEISAKLALVGTMTKHANGILVQTRIVDIETKSILSAGTSLIPHRQVNALFSGSAM</sequence>
<dbReference type="Pfam" id="PF17680">
    <property type="entry name" value="FlgO"/>
    <property type="match status" value="1"/>
</dbReference>
<dbReference type="Proteomes" id="UP000614272">
    <property type="component" value="Unassembled WGS sequence"/>
</dbReference>
<evidence type="ECO:0000313" key="4">
    <source>
        <dbReference type="Proteomes" id="UP000614272"/>
    </source>
</evidence>
<evidence type="ECO:0000256" key="1">
    <source>
        <dbReference type="SAM" id="SignalP"/>
    </source>
</evidence>
<dbReference type="EMBL" id="BMGJ01000002">
    <property type="protein sequence ID" value="GGD55513.1"/>
    <property type="molecule type" value="Genomic_DNA"/>
</dbReference>
<name>A0ABQ1R235_9ALTE</name>
<organism evidence="3 4">
    <name type="scientific">Lacimicrobium alkaliphilum</name>
    <dbReference type="NCBI Taxonomy" id="1526571"/>
    <lineage>
        <taxon>Bacteria</taxon>
        <taxon>Pseudomonadati</taxon>
        <taxon>Pseudomonadota</taxon>
        <taxon>Gammaproteobacteria</taxon>
        <taxon>Alteromonadales</taxon>
        <taxon>Alteromonadaceae</taxon>
        <taxon>Lacimicrobium</taxon>
    </lineage>
</organism>
<feature type="chain" id="PRO_5047085371" description="FlgO domain-containing protein" evidence="1">
    <location>
        <begin position="21"/>
        <end position="198"/>
    </location>
</feature>
<keyword evidence="4" id="KW-1185">Reference proteome</keyword>
<proteinExistence type="predicted"/>
<feature type="domain" description="FlgO" evidence="2">
    <location>
        <begin position="63"/>
        <end position="188"/>
    </location>
</feature>
<dbReference type="InterPro" id="IPR014549">
    <property type="entry name" value="FlgO"/>
</dbReference>
<dbReference type="PIRSF" id="PIRSF028688">
    <property type="entry name" value="UCP_imp_028688"/>
    <property type="match status" value="1"/>
</dbReference>
<feature type="signal peptide" evidence="1">
    <location>
        <begin position="1"/>
        <end position="20"/>
    </location>
</feature>
<protein>
    <recommendedName>
        <fullName evidence="2">FlgO domain-containing protein</fullName>
    </recommendedName>
</protein>
<dbReference type="RefSeq" id="WP_099036451.1">
    <property type="nucleotide sequence ID" value="NZ_BMGJ01000002.1"/>
</dbReference>
<reference evidence="4" key="1">
    <citation type="journal article" date="2019" name="Int. J. Syst. Evol. Microbiol.">
        <title>The Global Catalogue of Microorganisms (GCM) 10K type strain sequencing project: providing services to taxonomists for standard genome sequencing and annotation.</title>
        <authorList>
            <consortium name="The Broad Institute Genomics Platform"/>
            <consortium name="The Broad Institute Genome Sequencing Center for Infectious Disease"/>
            <person name="Wu L."/>
            <person name="Ma J."/>
        </authorList>
    </citation>
    <scope>NUCLEOTIDE SEQUENCE [LARGE SCALE GENOMIC DNA]</scope>
    <source>
        <strain evidence="4">CGMCC 1.12923</strain>
    </source>
</reference>
<dbReference type="InterPro" id="IPR041215">
    <property type="entry name" value="FlgO_dom"/>
</dbReference>
<evidence type="ECO:0000313" key="3">
    <source>
        <dbReference type="EMBL" id="GGD55513.1"/>
    </source>
</evidence>
<gene>
    <name evidence="3" type="ORF">GCM10011357_08920</name>
</gene>
<comment type="caution">
    <text evidence="3">The sequence shown here is derived from an EMBL/GenBank/DDBJ whole genome shotgun (WGS) entry which is preliminary data.</text>
</comment>
<evidence type="ECO:0000259" key="2">
    <source>
        <dbReference type="Pfam" id="PF17680"/>
    </source>
</evidence>
<accession>A0ABQ1R235</accession>
<keyword evidence="1" id="KW-0732">Signal</keyword>